<evidence type="ECO:0000256" key="7">
    <source>
        <dbReference type="ARBA" id="ARBA00039609"/>
    </source>
</evidence>
<comment type="similarity">
    <text evidence="6">Belongs to the RFU1 family.</text>
</comment>
<dbReference type="GO" id="GO:0005768">
    <property type="term" value="C:endosome"/>
    <property type="evidence" value="ECO:0007669"/>
    <property type="project" value="UniProtKB-SubCell"/>
</dbReference>
<dbReference type="OrthoDB" id="3640at2759"/>
<evidence type="ECO:0000259" key="8">
    <source>
        <dbReference type="Pfam" id="PF08969"/>
    </source>
</evidence>
<accession>A0A1G4IRM4</accession>
<dbReference type="Gene3D" id="1.20.58.80">
    <property type="entry name" value="Phosphotransferase system, lactose/cellobiose-type IIA subunit"/>
    <property type="match status" value="1"/>
</dbReference>
<evidence type="ECO:0000313" key="9">
    <source>
        <dbReference type="EMBL" id="SCU79203.1"/>
    </source>
</evidence>
<keyword evidence="4" id="KW-0967">Endosome</keyword>
<keyword evidence="10" id="KW-1185">Reference proteome</keyword>
<dbReference type="PANTHER" id="PTHR12947:SF20">
    <property type="match status" value="1"/>
</dbReference>
<dbReference type="GO" id="GO:0004869">
    <property type="term" value="F:cysteine-type endopeptidase inhibitor activity"/>
    <property type="evidence" value="ECO:0007669"/>
    <property type="project" value="UniProtKB-KW"/>
</dbReference>
<evidence type="ECO:0000256" key="3">
    <source>
        <dbReference type="ARBA" id="ARBA00022704"/>
    </source>
</evidence>
<sequence length="187" mass="21591">MISCHQLSQMASDYKFNPRVPLRLYLKTCVSLLEEAQESFQSGNVQRSYVMYLRYLDLCTKKLPAHPELLGPQADPDRILARKGYMQLLKLEVPAILKISEDLRLQLERSFAQQAKSLASNVAKQRPLPKERVEEIKLPSTFDESRFKQSISTLQRHTERATAAFQQKESHLVYPELPQLSHPFYAS</sequence>
<proteinExistence type="inferred from homology"/>
<gene>
    <name evidence="9" type="ORF">LAME_0A07690G</name>
</gene>
<dbReference type="PANTHER" id="PTHR12947">
    <property type="entry name" value="AMSH-LIKE PROTEASE"/>
    <property type="match status" value="1"/>
</dbReference>
<dbReference type="AlphaFoldDB" id="A0A1G4IRM4"/>
<evidence type="ECO:0000256" key="1">
    <source>
        <dbReference type="ARBA" id="ARBA00004177"/>
    </source>
</evidence>
<evidence type="ECO:0000256" key="5">
    <source>
        <dbReference type="ARBA" id="ARBA00037208"/>
    </source>
</evidence>
<comment type="function">
    <text evidence="5">Inhibitor of the DOA4 deubiquitinase involved in the regulation of protein degradation by the proteasome and maintenance of a normal level of free ubiquitin.</text>
</comment>
<feature type="domain" description="USP8 dimerisation" evidence="8">
    <location>
        <begin position="4"/>
        <end position="110"/>
    </location>
</feature>
<dbReference type="InterPro" id="IPR015063">
    <property type="entry name" value="USP8_dimer"/>
</dbReference>
<protein>
    <recommendedName>
        <fullName evidence="7">Regulator of free ubiquitin chains 1</fullName>
    </recommendedName>
</protein>
<reference evidence="10" key="1">
    <citation type="submission" date="2016-03" db="EMBL/GenBank/DDBJ databases">
        <authorList>
            <person name="Devillers Hugo."/>
        </authorList>
    </citation>
    <scope>NUCLEOTIDE SEQUENCE [LARGE SCALE GENOMIC DNA]</scope>
</reference>
<comment type="subcellular location">
    <subcellularLocation>
        <location evidence="1">Endosome</location>
    </subcellularLocation>
</comment>
<name>A0A1G4IRM4_9SACH</name>
<dbReference type="Proteomes" id="UP000191144">
    <property type="component" value="Chromosome A"/>
</dbReference>
<evidence type="ECO:0000313" key="10">
    <source>
        <dbReference type="Proteomes" id="UP000191144"/>
    </source>
</evidence>
<keyword evidence="2" id="KW-0646">Protease inhibitor</keyword>
<dbReference type="SUPFAM" id="SSF140856">
    <property type="entry name" value="USP8 N-terminal domain-like"/>
    <property type="match status" value="1"/>
</dbReference>
<evidence type="ECO:0000256" key="4">
    <source>
        <dbReference type="ARBA" id="ARBA00022753"/>
    </source>
</evidence>
<dbReference type="Pfam" id="PF08969">
    <property type="entry name" value="USP8_dimer"/>
    <property type="match status" value="1"/>
</dbReference>
<evidence type="ECO:0000256" key="6">
    <source>
        <dbReference type="ARBA" id="ARBA00038426"/>
    </source>
</evidence>
<evidence type="ECO:0000256" key="2">
    <source>
        <dbReference type="ARBA" id="ARBA00022690"/>
    </source>
</evidence>
<keyword evidence="3" id="KW-0789">Thiol protease inhibitor</keyword>
<dbReference type="EMBL" id="LT598483">
    <property type="protein sequence ID" value="SCU79203.1"/>
    <property type="molecule type" value="Genomic_DNA"/>
</dbReference>
<organism evidence="9 10">
    <name type="scientific">Lachancea meyersii CBS 8951</name>
    <dbReference type="NCBI Taxonomy" id="1266667"/>
    <lineage>
        <taxon>Eukaryota</taxon>
        <taxon>Fungi</taxon>
        <taxon>Dikarya</taxon>
        <taxon>Ascomycota</taxon>
        <taxon>Saccharomycotina</taxon>
        <taxon>Saccharomycetes</taxon>
        <taxon>Saccharomycetales</taxon>
        <taxon>Saccharomycetaceae</taxon>
        <taxon>Lachancea</taxon>
    </lineage>
</organism>